<dbReference type="GO" id="GO:0061630">
    <property type="term" value="F:ubiquitin protein ligase activity"/>
    <property type="evidence" value="ECO:0007669"/>
    <property type="project" value="UniProtKB-EC"/>
</dbReference>
<dbReference type="RefSeq" id="XP_038986565.1">
    <property type="nucleotide sequence ID" value="XM_039130637.1"/>
</dbReference>
<comment type="subcellular location">
    <subcellularLocation>
        <location evidence="2">Membrane</location>
        <topology evidence="2">Single-pass membrane protein</topology>
    </subcellularLocation>
</comment>
<feature type="domain" description="RING-type" evidence="18">
    <location>
        <begin position="135"/>
        <end position="177"/>
    </location>
</feature>
<name>A0A8B9AJQ1_PHODC</name>
<feature type="signal peptide" evidence="17">
    <location>
        <begin position="1"/>
        <end position="36"/>
    </location>
</feature>
<evidence type="ECO:0000256" key="15">
    <source>
        <dbReference type="SAM" id="MobiDB-lite"/>
    </source>
</evidence>
<feature type="chain" id="PRO_5033990007" description="RING-type E3 ubiquitin transferase" evidence="17">
    <location>
        <begin position="37"/>
        <end position="352"/>
    </location>
</feature>
<dbReference type="Pfam" id="PF13639">
    <property type="entry name" value="zf-RING_2"/>
    <property type="match status" value="1"/>
</dbReference>
<dbReference type="InterPro" id="IPR053238">
    <property type="entry name" value="RING-H2_zinc_finger"/>
</dbReference>
<keyword evidence="19" id="KW-1185">Reference proteome</keyword>
<comment type="catalytic activity">
    <reaction evidence="1">
        <text>S-ubiquitinyl-[E2 ubiquitin-conjugating enzyme]-L-cysteine + [acceptor protein]-L-lysine = [E2 ubiquitin-conjugating enzyme]-L-cysteine + N(6)-ubiquitinyl-[acceptor protein]-L-lysine.</text>
        <dbReference type="EC" id="2.3.2.27"/>
    </reaction>
</comment>
<keyword evidence="7" id="KW-0479">Metal-binding</keyword>
<keyword evidence="8 14" id="KW-0863">Zinc-finger</keyword>
<accession>A0A8B9AJQ1</accession>
<keyword evidence="5" id="KW-0808">Transferase</keyword>
<evidence type="ECO:0000256" key="2">
    <source>
        <dbReference type="ARBA" id="ARBA00004167"/>
    </source>
</evidence>
<evidence type="ECO:0000256" key="8">
    <source>
        <dbReference type="ARBA" id="ARBA00022771"/>
    </source>
</evidence>
<dbReference type="KEGG" id="pda:103701891"/>
<evidence type="ECO:0000256" key="7">
    <source>
        <dbReference type="ARBA" id="ARBA00022723"/>
    </source>
</evidence>
<feature type="region of interest" description="Disordered" evidence="15">
    <location>
        <begin position="204"/>
        <end position="223"/>
    </location>
</feature>
<proteinExistence type="inferred from homology"/>
<dbReference type="CDD" id="cd16461">
    <property type="entry name" value="RING-H2_EL5-like"/>
    <property type="match status" value="1"/>
</dbReference>
<protein>
    <recommendedName>
        <fullName evidence="4">RING-type E3 ubiquitin transferase</fullName>
        <ecNumber evidence="4">2.3.2.27</ecNumber>
    </recommendedName>
</protein>
<sequence length="352" mass="37015">MATNRSRPIGAPPSILLPMPLVVVLVLLVTPRCADAQQLASTDDGSFGTHNTNINSSLAIVIVVFICAFFLVGIFAVLLNTCDDDISAVSAAVDGGAVGRAAGRGLDPEVLESFSTMEYAAVKKIKGGKVGALECAVCLSEFSDDDTLRLLPKCCHVFHTACIDAWLASHVTCPVCRSNLGRPEEVATTGDGGATVPPDHVAIDLEGENRGPGTARPRPPPARFLRWHSEGRSAEGEHDRHTLRLPEHVQRDLANAGRLRLSENVTGCARGGEAGSTRGNRGGGRSVRAGRAGFFLRTFSERRMGDGEAAEGSTKRVFPAAEDPLDDVGGGGEGEQVVEYCLSGTGLTVCEI</sequence>
<gene>
    <name evidence="20" type="primary">LOC103701891</name>
</gene>
<evidence type="ECO:0000256" key="11">
    <source>
        <dbReference type="ARBA" id="ARBA00022989"/>
    </source>
</evidence>
<dbReference type="GeneID" id="103701891"/>
<dbReference type="GO" id="GO:0016020">
    <property type="term" value="C:membrane"/>
    <property type="evidence" value="ECO:0007669"/>
    <property type="project" value="UniProtKB-SubCell"/>
</dbReference>
<dbReference type="PROSITE" id="PS50089">
    <property type="entry name" value="ZF_RING_2"/>
    <property type="match status" value="1"/>
</dbReference>
<dbReference type="EC" id="2.3.2.27" evidence="4"/>
<keyword evidence="9" id="KW-0833">Ubl conjugation pathway</keyword>
<evidence type="ECO:0000259" key="18">
    <source>
        <dbReference type="PROSITE" id="PS50089"/>
    </source>
</evidence>
<keyword evidence="17" id="KW-0732">Signal</keyword>
<dbReference type="FunFam" id="3.30.40.10:FF:000187">
    <property type="entry name" value="E3 ubiquitin-protein ligase ATL6"/>
    <property type="match status" value="1"/>
</dbReference>
<dbReference type="InterPro" id="IPR001841">
    <property type="entry name" value="Znf_RING"/>
</dbReference>
<evidence type="ECO:0000256" key="17">
    <source>
        <dbReference type="SAM" id="SignalP"/>
    </source>
</evidence>
<dbReference type="GO" id="GO:0008270">
    <property type="term" value="F:zinc ion binding"/>
    <property type="evidence" value="ECO:0007669"/>
    <property type="project" value="UniProtKB-KW"/>
</dbReference>
<evidence type="ECO:0000256" key="16">
    <source>
        <dbReference type="SAM" id="Phobius"/>
    </source>
</evidence>
<dbReference type="Proteomes" id="UP000228380">
    <property type="component" value="Chromosome 9"/>
</dbReference>
<evidence type="ECO:0000256" key="3">
    <source>
        <dbReference type="ARBA" id="ARBA00004906"/>
    </source>
</evidence>
<dbReference type="SUPFAM" id="SSF57850">
    <property type="entry name" value="RING/U-box"/>
    <property type="match status" value="1"/>
</dbReference>
<evidence type="ECO:0000256" key="13">
    <source>
        <dbReference type="ARBA" id="ARBA00024209"/>
    </source>
</evidence>
<comment type="pathway">
    <text evidence="3">Protein modification; protein ubiquitination.</text>
</comment>
<evidence type="ECO:0000256" key="4">
    <source>
        <dbReference type="ARBA" id="ARBA00012483"/>
    </source>
</evidence>
<feature type="transmembrane region" description="Helical" evidence="16">
    <location>
        <begin position="58"/>
        <end position="79"/>
    </location>
</feature>
<dbReference type="SMART" id="SM00184">
    <property type="entry name" value="RING"/>
    <property type="match status" value="1"/>
</dbReference>
<dbReference type="Gene3D" id="3.30.40.10">
    <property type="entry name" value="Zinc/RING finger domain, C3HC4 (zinc finger)"/>
    <property type="match status" value="1"/>
</dbReference>
<comment type="similarity">
    <text evidence="13">Belongs to the RING-type zinc finger family. ATL subfamily.</text>
</comment>
<reference evidence="19" key="1">
    <citation type="journal article" date="2019" name="Nat. Commun.">
        <title>Genome-wide association mapping of date palm fruit traits.</title>
        <authorList>
            <person name="Hazzouri K.M."/>
            <person name="Gros-Balthazard M."/>
            <person name="Flowers J.M."/>
            <person name="Copetti D."/>
            <person name="Lemansour A."/>
            <person name="Lebrun M."/>
            <person name="Masmoudi K."/>
            <person name="Ferrand S."/>
            <person name="Dhar M.I."/>
            <person name="Fresquez Z.A."/>
            <person name="Rosas U."/>
            <person name="Zhang J."/>
            <person name="Talag J."/>
            <person name="Lee S."/>
            <person name="Kudrna D."/>
            <person name="Powell R.F."/>
            <person name="Leitch I.J."/>
            <person name="Krueger R.R."/>
            <person name="Wing R.A."/>
            <person name="Amiri K.M.A."/>
            <person name="Purugganan M.D."/>
        </authorList>
    </citation>
    <scope>NUCLEOTIDE SEQUENCE [LARGE SCALE GENOMIC DNA]</scope>
    <source>
        <strain evidence="19">cv. Khalas</strain>
    </source>
</reference>
<evidence type="ECO:0000256" key="1">
    <source>
        <dbReference type="ARBA" id="ARBA00000900"/>
    </source>
</evidence>
<dbReference type="InterPro" id="IPR013083">
    <property type="entry name" value="Znf_RING/FYVE/PHD"/>
</dbReference>
<dbReference type="PANTHER" id="PTHR14155:SF263">
    <property type="entry name" value="E3 UBIQUITIN-PROTEIN LIGASE ATL6"/>
    <property type="match status" value="1"/>
</dbReference>
<reference evidence="20" key="2">
    <citation type="submission" date="2025-08" db="UniProtKB">
        <authorList>
            <consortium name="RefSeq"/>
        </authorList>
    </citation>
    <scope>IDENTIFICATION</scope>
    <source>
        <tissue evidence="20">Young leaves</tissue>
    </source>
</reference>
<dbReference type="AlphaFoldDB" id="A0A8B9AJQ1"/>
<evidence type="ECO:0000256" key="14">
    <source>
        <dbReference type="PROSITE-ProRule" id="PRU00175"/>
    </source>
</evidence>
<dbReference type="OrthoDB" id="8062037at2759"/>
<evidence type="ECO:0000256" key="12">
    <source>
        <dbReference type="ARBA" id="ARBA00023136"/>
    </source>
</evidence>
<keyword evidence="11 16" id="KW-1133">Transmembrane helix</keyword>
<evidence type="ECO:0000313" key="19">
    <source>
        <dbReference type="Proteomes" id="UP000228380"/>
    </source>
</evidence>
<keyword evidence="10" id="KW-0862">Zinc</keyword>
<organism evidence="19 20">
    <name type="scientific">Phoenix dactylifera</name>
    <name type="common">Date palm</name>
    <dbReference type="NCBI Taxonomy" id="42345"/>
    <lineage>
        <taxon>Eukaryota</taxon>
        <taxon>Viridiplantae</taxon>
        <taxon>Streptophyta</taxon>
        <taxon>Embryophyta</taxon>
        <taxon>Tracheophyta</taxon>
        <taxon>Spermatophyta</taxon>
        <taxon>Magnoliopsida</taxon>
        <taxon>Liliopsida</taxon>
        <taxon>Arecaceae</taxon>
        <taxon>Coryphoideae</taxon>
        <taxon>Phoeniceae</taxon>
        <taxon>Phoenix</taxon>
    </lineage>
</organism>
<dbReference type="PANTHER" id="PTHR14155">
    <property type="entry name" value="RING FINGER DOMAIN-CONTAINING"/>
    <property type="match status" value="1"/>
</dbReference>
<evidence type="ECO:0000256" key="6">
    <source>
        <dbReference type="ARBA" id="ARBA00022692"/>
    </source>
</evidence>
<evidence type="ECO:0000256" key="9">
    <source>
        <dbReference type="ARBA" id="ARBA00022786"/>
    </source>
</evidence>
<evidence type="ECO:0000256" key="10">
    <source>
        <dbReference type="ARBA" id="ARBA00022833"/>
    </source>
</evidence>
<keyword evidence="6 16" id="KW-0812">Transmembrane</keyword>
<evidence type="ECO:0000313" key="20">
    <source>
        <dbReference type="RefSeq" id="XP_038986565.1"/>
    </source>
</evidence>
<keyword evidence="12 16" id="KW-0472">Membrane</keyword>
<evidence type="ECO:0000256" key="5">
    <source>
        <dbReference type="ARBA" id="ARBA00022679"/>
    </source>
</evidence>